<proteinExistence type="inferred from homology"/>
<protein>
    <recommendedName>
        <fullName evidence="5">Arsenite methyltransferase</fullName>
        <ecNumber evidence="4">2.1.1.137</ecNumber>
    </recommendedName>
</protein>
<evidence type="ECO:0000256" key="5">
    <source>
        <dbReference type="ARBA" id="ARBA00034545"/>
    </source>
</evidence>
<evidence type="ECO:0000313" key="10">
    <source>
        <dbReference type="EMBL" id="CAI8045219.1"/>
    </source>
</evidence>
<dbReference type="GO" id="GO:0030791">
    <property type="term" value="F:arsenite methyltransferase activity"/>
    <property type="evidence" value="ECO:0007669"/>
    <property type="project" value="UniProtKB-EC"/>
</dbReference>
<comment type="caution">
    <text evidence="10">The sequence shown here is derived from an EMBL/GenBank/DDBJ whole genome shotgun (WGS) entry which is preliminary data.</text>
</comment>
<evidence type="ECO:0000259" key="9">
    <source>
        <dbReference type="Pfam" id="PF13847"/>
    </source>
</evidence>
<evidence type="ECO:0000313" key="11">
    <source>
        <dbReference type="Proteomes" id="UP001174909"/>
    </source>
</evidence>
<evidence type="ECO:0000256" key="4">
    <source>
        <dbReference type="ARBA" id="ARBA00034521"/>
    </source>
</evidence>
<dbReference type="Pfam" id="PF13847">
    <property type="entry name" value="Methyltransf_31"/>
    <property type="match status" value="1"/>
</dbReference>
<keyword evidence="1" id="KW-0808">Transferase</keyword>
<evidence type="ECO:0000256" key="6">
    <source>
        <dbReference type="ARBA" id="ARBA00047941"/>
    </source>
</evidence>
<reference evidence="10" key="1">
    <citation type="submission" date="2023-03" db="EMBL/GenBank/DDBJ databases">
        <authorList>
            <person name="Steffen K."/>
            <person name="Cardenas P."/>
        </authorList>
    </citation>
    <scope>NUCLEOTIDE SEQUENCE</scope>
</reference>
<evidence type="ECO:0000256" key="8">
    <source>
        <dbReference type="ARBA" id="ARBA00048428"/>
    </source>
</evidence>
<evidence type="ECO:0000256" key="2">
    <source>
        <dbReference type="ARBA" id="ARBA00022691"/>
    </source>
</evidence>
<dbReference type="GO" id="GO:0032259">
    <property type="term" value="P:methylation"/>
    <property type="evidence" value="ECO:0007669"/>
    <property type="project" value="UniProtKB-KW"/>
</dbReference>
<dbReference type="AlphaFoldDB" id="A0AA35X5Q6"/>
<gene>
    <name evidence="10" type="ORF">GBAR_LOCUS25032</name>
</gene>
<comment type="similarity">
    <text evidence="3">Belongs to the methyltransferase superfamily. Arsenite methyltransferase family.</text>
</comment>
<organism evidence="10 11">
    <name type="scientific">Geodia barretti</name>
    <name type="common">Barrett's horny sponge</name>
    <dbReference type="NCBI Taxonomy" id="519541"/>
    <lineage>
        <taxon>Eukaryota</taxon>
        <taxon>Metazoa</taxon>
        <taxon>Porifera</taxon>
        <taxon>Demospongiae</taxon>
        <taxon>Heteroscleromorpha</taxon>
        <taxon>Tetractinellida</taxon>
        <taxon>Astrophorina</taxon>
        <taxon>Geodiidae</taxon>
        <taxon>Geodia</taxon>
    </lineage>
</organism>
<dbReference type="PANTHER" id="PTHR43675">
    <property type="entry name" value="ARSENITE METHYLTRANSFERASE"/>
    <property type="match status" value="1"/>
</dbReference>
<keyword evidence="10" id="KW-0489">Methyltransferase</keyword>
<dbReference type="InterPro" id="IPR025714">
    <property type="entry name" value="Methyltranfer_dom"/>
</dbReference>
<keyword evidence="2" id="KW-0949">S-adenosyl-L-methionine</keyword>
<comment type="catalytic activity">
    <reaction evidence="7">
        <text>arsenic triglutathione + 2 [thioredoxin]-dithiol + 2 S-adenosyl-L-methionine + H2O = dimethylarsinous acid + 2 [thioredoxin]-disulfide + 3 glutathione + 2 S-adenosyl-L-homocysteine + 2 H(+)</text>
        <dbReference type="Rhea" id="RHEA:69464"/>
        <dbReference type="Rhea" id="RHEA-COMP:10698"/>
        <dbReference type="Rhea" id="RHEA-COMP:10700"/>
        <dbReference type="ChEBI" id="CHEBI:15377"/>
        <dbReference type="ChEBI" id="CHEBI:15378"/>
        <dbReference type="ChEBI" id="CHEBI:23808"/>
        <dbReference type="ChEBI" id="CHEBI:29950"/>
        <dbReference type="ChEBI" id="CHEBI:50058"/>
        <dbReference type="ChEBI" id="CHEBI:57856"/>
        <dbReference type="ChEBI" id="CHEBI:57925"/>
        <dbReference type="ChEBI" id="CHEBI:59789"/>
        <dbReference type="ChEBI" id="CHEBI:183640"/>
        <dbReference type="EC" id="2.1.1.137"/>
    </reaction>
</comment>
<feature type="domain" description="Methyltransferase" evidence="9">
    <location>
        <begin position="77"/>
        <end position="190"/>
    </location>
</feature>
<dbReference type="Gene3D" id="3.40.50.150">
    <property type="entry name" value="Vaccinia Virus protein VP39"/>
    <property type="match status" value="1"/>
</dbReference>
<name>A0AA35X5Q6_GEOBA</name>
<evidence type="ECO:0000256" key="1">
    <source>
        <dbReference type="ARBA" id="ARBA00022679"/>
    </source>
</evidence>
<evidence type="ECO:0000256" key="7">
    <source>
        <dbReference type="ARBA" id="ARBA00047943"/>
    </source>
</evidence>
<dbReference type="CDD" id="cd02440">
    <property type="entry name" value="AdoMet_MTases"/>
    <property type="match status" value="1"/>
</dbReference>
<dbReference type="Proteomes" id="UP001174909">
    <property type="component" value="Unassembled WGS sequence"/>
</dbReference>
<comment type="catalytic activity">
    <reaction evidence="8">
        <text>arsenic triglutathione + 3 [thioredoxin]-dithiol + 3 S-adenosyl-L-methionine = trimethylarsine + 3 [thioredoxin]-disulfide + 3 glutathione + 3 S-adenosyl-L-homocysteine + 3 H(+)</text>
        <dbReference type="Rhea" id="RHEA:69432"/>
        <dbReference type="Rhea" id="RHEA-COMP:10698"/>
        <dbReference type="Rhea" id="RHEA-COMP:10700"/>
        <dbReference type="ChEBI" id="CHEBI:15378"/>
        <dbReference type="ChEBI" id="CHEBI:27130"/>
        <dbReference type="ChEBI" id="CHEBI:29950"/>
        <dbReference type="ChEBI" id="CHEBI:50058"/>
        <dbReference type="ChEBI" id="CHEBI:57856"/>
        <dbReference type="ChEBI" id="CHEBI:57925"/>
        <dbReference type="ChEBI" id="CHEBI:59789"/>
        <dbReference type="ChEBI" id="CHEBI:183640"/>
        <dbReference type="EC" id="2.1.1.137"/>
    </reaction>
</comment>
<dbReference type="PANTHER" id="PTHR43675:SF8">
    <property type="entry name" value="ARSENITE METHYLTRANSFERASE"/>
    <property type="match status" value="1"/>
</dbReference>
<accession>A0AA35X5Q6</accession>
<comment type="catalytic activity">
    <reaction evidence="6">
        <text>arsenic triglutathione + [thioredoxin]-dithiol + S-adenosyl-L-methionine + 2 H2O = methylarsonous acid + [thioredoxin]-disulfide + 3 glutathione + S-adenosyl-L-homocysteine + H(+)</text>
        <dbReference type="Rhea" id="RHEA:69460"/>
        <dbReference type="Rhea" id="RHEA-COMP:10698"/>
        <dbReference type="Rhea" id="RHEA-COMP:10700"/>
        <dbReference type="ChEBI" id="CHEBI:15377"/>
        <dbReference type="ChEBI" id="CHEBI:15378"/>
        <dbReference type="ChEBI" id="CHEBI:17826"/>
        <dbReference type="ChEBI" id="CHEBI:29950"/>
        <dbReference type="ChEBI" id="CHEBI:50058"/>
        <dbReference type="ChEBI" id="CHEBI:57856"/>
        <dbReference type="ChEBI" id="CHEBI:57925"/>
        <dbReference type="ChEBI" id="CHEBI:59789"/>
        <dbReference type="ChEBI" id="CHEBI:183640"/>
        <dbReference type="EC" id="2.1.1.137"/>
    </reaction>
</comment>
<dbReference type="InterPro" id="IPR029063">
    <property type="entry name" value="SAM-dependent_MTases_sf"/>
</dbReference>
<evidence type="ECO:0000256" key="3">
    <source>
        <dbReference type="ARBA" id="ARBA00034487"/>
    </source>
</evidence>
<sequence>MTQLDDVQIKEVVRERYGELARNSADSCCATDCCSDSESNVDSILTLYASDQTEGLPSEALAASAGCGNPHAIGTLQQGETVVDFGSGGGIDCFIAAKAVGEQGRVVGIDMTEDMVNLATNNARQLGLSNVEFHLSEMENTPLEDDTVDAIISNCVINLAPDKDVVFREAFRVLRPGGRLMVSDLVRLTRYLRKRLKTLRTGCHALPVRR</sequence>
<dbReference type="SUPFAM" id="SSF53335">
    <property type="entry name" value="S-adenosyl-L-methionine-dependent methyltransferases"/>
    <property type="match status" value="1"/>
</dbReference>
<dbReference type="InterPro" id="IPR026669">
    <property type="entry name" value="Arsenite_MeTrfase-like"/>
</dbReference>
<keyword evidence="11" id="KW-1185">Reference proteome</keyword>
<dbReference type="EC" id="2.1.1.137" evidence="4"/>
<dbReference type="EMBL" id="CASHTH010003459">
    <property type="protein sequence ID" value="CAI8045219.1"/>
    <property type="molecule type" value="Genomic_DNA"/>
</dbReference>